<name>A0AAD5MD42_PARTN</name>
<comment type="caution">
    <text evidence="1">The sequence shown here is derived from an EMBL/GenBank/DDBJ whole genome shotgun (WGS) entry which is preliminary data.</text>
</comment>
<organism evidence="1 2">
    <name type="scientific">Parelaphostrongylus tenuis</name>
    <name type="common">Meningeal worm</name>
    <dbReference type="NCBI Taxonomy" id="148309"/>
    <lineage>
        <taxon>Eukaryota</taxon>
        <taxon>Metazoa</taxon>
        <taxon>Ecdysozoa</taxon>
        <taxon>Nematoda</taxon>
        <taxon>Chromadorea</taxon>
        <taxon>Rhabditida</taxon>
        <taxon>Rhabditina</taxon>
        <taxon>Rhabditomorpha</taxon>
        <taxon>Strongyloidea</taxon>
        <taxon>Metastrongylidae</taxon>
        <taxon>Parelaphostrongylus</taxon>
    </lineage>
</organism>
<gene>
    <name evidence="1" type="ORF">KIN20_010820</name>
</gene>
<evidence type="ECO:0000313" key="2">
    <source>
        <dbReference type="Proteomes" id="UP001196413"/>
    </source>
</evidence>
<dbReference type="Proteomes" id="UP001196413">
    <property type="component" value="Unassembled WGS sequence"/>
</dbReference>
<keyword evidence="2" id="KW-1185">Reference proteome</keyword>
<dbReference type="EMBL" id="JAHQIW010001916">
    <property type="protein sequence ID" value="KAJ1354018.1"/>
    <property type="molecule type" value="Genomic_DNA"/>
</dbReference>
<dbReference type="AlphaFoldDB" id="A0AAD5MD42"/>
<sequence length="51" mass="5867">MHVLIDKNGHNFLLRNVSDTRFNSFGSKEAKVPKHQLLQIWISCKVVNSTD</sequence>
<evidence type="ECO:0000313" key="1">
    <source>
        <dbReference type="EMBL" id="KAJ1354018.1"/>
    </source>
</evidence>
<proteinExistence type="predicted"/>
<protein>
    <submittedName>
        <fullName evidence="1">Uncharacterized protein</fullName>
    </submittedName>
</protein>
<reference evidence="1" key="1">
    <citation type="submission" date="2021-06" db="EMBL/GenBank/DDBJ databases">
        <title>Parelaphostrongylus tenuis whole genome reference sequence.</title>
        <authorList>
            <person name="Garwood T.J."/>
            <person name="Larsen P.A."/>
            <person name="Fountain-Jones N.M."/>
            <person name="Garbe J.R."/>
            <person name="Macchietto M.G."/>
            <person name="Kania S.A."/>
            <person name="Gerhold R.W."/>
            <person name="Richards J.E."/>
            <person name="Wolf T.M."/>
        </authorList>
    </citation>
    <scope>NUCLEOTIDE SEQUENCE</scope>
    <source>
        <strain evidence="1">MNPRO001-30</strain>
        <tissue evidence="1">Meninges</tissue>
    </source>
</reference>
<accession>A0AAD5MD42</accession>